<evidence type="ECO:0000313" key="1">
    <source>
        <dbReference type="EMBL" id="GIY70901.1"/>
    </source>
</evidence>
<dbReference type="AlphaFoldDB" id="A0AAV4VL63"/>
<keyword evidence="2" id="KW-1185">Reference proteome</keyword>
<protein>
    <submittedName>
        <fullName evidence="1">Uncharacterized protein</fullName>
    </submittedName>
</protein>
<gene>
    <name evidence="1" type="ORF">CDAR_226031</name>
</gene>
<evidence type="ECO:0000313" key="2">
    <source>
        <dbReference type="Proteomes" id="UP001054837"/>
    </source>
</evidence>
<accession>A0AAV4VL63</accession>
<comment type="caution">
    <text evidence="1">The sequence shown here is derived from an EMBL/GenBank/DDBJ whole genome shotgun (WGS) entry which is preliminary data.</text>
</comment>
<dbReference type="Proteomes" id="UP001054837">
    <property type="component" value="Unassembled WGS sequence"/>
</dbReference>
<dbReference type="EMBL" id="BPLQ01013245">
    <property type="protein sequence ID" value="GIY70901.1"/>
    <property type="molecule type" value="Genomic_DNA"/>
</dbReference>
<name>A0AAV4VL63_9ARAC</name>
<sequence>MAIPIDEFQSIFAFRSDGCQDFRRLSEGGIYLADLCQQKRKECVPPFPKQSGNRSRMLNGSFRASVRRFDFEIVYFLSDFWLKKAIYLHF</sequence>
<reference evidence="1 2" key="1">
    <citation type="submission" date="2021-06" db="EMBL/GenBank/DDBJ databases">
        <title>Caerostris darwini draft genome.</title>
        <authorList>
            <person name="Kono N."/>
            <person name="Arakawa K."/>
        </authorList>
    </citation>
    <scope>NUCLEOTIDE SEQUENCE [LARGE SCALE GENOMIC DNA]</scope>
</reference>
<proteinExistence type="predicted"/>
<organism evidence="1 2">
    <name type="scientific">Caerostris darwini</name>
    <dbReference type="NCBI Taxonomy" id="1538125"/>
    <lineage>
        <taxon>Eukaryota</taxon>
        <taxon>Metazoa</taxon>
        <taxon>Ecdysozoa</taxon>
        <taxon>Arthropoda</taxon>
        <taxon>Chelicerata</taxon>
        <taxon>Arachnida</taxon>
        <taxon>Araneae</taxon>
        <taxon>Araneomorphae</taxon>
        <taxon>Entelegynae</taxon>
        <taxon>Araneoidea</taxon>
        <taxon>Araneidae</taxon>
        <taxon>Caerostris</taxon>
    </lineage>
</organism>